<proteinExistence type="predicted"/>
<dbReference type="EMBL" id="MDYN01000030">
    <property type="protein sequence ID" value="OQD80994.1"/>
    <property type="molecule type" value="Genomic_DNA"/>
</dbReference>
<dbReference type="OrthoDB" id="5416097at2759"/>
<comment type="caution">
    <text evidence="1">The sequence shown here is derived from an EMBL/GenBank/DDBJ whole genome shotgun (WGS) entry which is preliminary data.</text>
</comment>
<dbReference type="AlphaFoldDB" id="A0A1V6PVC5"/>
<reference evidence="2" key="1">
    <citation type="journal article" date="2017" name="Nat. Microbiol.">
        <title>Global analysis of biosynthetic gene clusters reveals vast potential of secondary metabolite production in Penicillium species.</title>
        <authorList>
            <person name="Nielsen J.C."/>
            <person name="Grijseels S."/>
            <person name="Prigent S."/>
            <person name="Ji B."/>
            <person name="Dainat J."/>
            <person name="Nielsen K.F."/>
            <person name="Frisvad J.C."/>
            <person name="Workman M."/>
            <person name="Nielsen J."/>
        </authorList>
    </citation>
    <scope>NUCLEOTIDE SEQUENCE [LARGE SCALE GENOMIC DNA]</scope>
    <source>
        <strain evidence="2">IBT 31811</strain>
    </source>
</reference>
<protein>
    <submittedName>
        <fullName evidence="1">Uncharacterized protein</fullName>
    </submittedName>
</protein>
<keyword evidence="2" id="KW-1185">Reference proteome</keyword>
<gene>
    <name evidence="1" type="ORF">PENANT_c030G10691</name>
</gene>
<dbReference type="Proteomes" id="UP000191672">
    <property type="component" value="Unassembled WGS sequence"/>
</dbReference>
<organism evidence="1 2">
    <name type="scientific">Penicillium antarcticum</name>
    <dbReference type="NCBI Taxonomy" id="416450"/>
    <lineage>
        <taxon>Eukaryota</taxon>
        <taxon>Fungi</taxon>
        <taxon>Dikarya</taxon>
        <taxon>Ascomycota</taxon>
        <taxon>Pezizomycotina</taxon>
        <taxon>Eurotiomycetes</taxon>
        <taxon>Eurotiomycetidae</taxon>
        <taxon>Eurotiales</taxon>
        <taxon>Aspergillaceae</taxon>
        <taxon>Penicillium</taxon>
    </lineage>
</organism>
<evidence type="ECO:0000313" key="1">
    <source>
        <dbReference type="EMBL" id="OQD80994.1"/>
    </source>
</evidence>
<evidence type="ECO:0000313" key="2">
    <source>
        <dbReference type="Proteomes" id="UP000191672"/>
    </source>
</evidence>
<sequence>MSSLTDDQHIYSEFADVERQTLIRQIVDDHPGLSHLSRSAFFFLWFSDIRQLRNLAAPCSDEDRDGRYWALTGTNMCDLPDILPVSPSERSRSESPSLFEDAMTPESEYCQAASLQRDKYQCVVTKMGRPTLQSAYIFPSISDNSWRLLQVFFDREQLIALNPEQDNCITEQVSNYLTLSVLVQRFWHFATCAFRPVSINNENTEMEIAFHWLPITNHKRAEKVPIFQRLDLNQVQEWVEGPHDGIRLRHVETEQVIRSGFLFKVTTFDPESQPLPSFALLQLKWRLSRIAAMQGASGEGDRV</sequence>
<accession>A0A1V6PVC5</accession>
<name>A0A1V6PVC5_9EURO</name>